<dbReference type="AlphaFoldDB" id="A0AAV3ZZQ7"/>
<feature type="region of interest" description="Disordered" evidence="1">
    <location>
        <begin position="41"/>
        <end position="69"/>
    </location>
</feature>
<organism evidence="2 3">
    <name type="scientific">Plakobranchus ocellatus</name>
    <dbReference type="NCBI Taxonomy" id="259542"/>
    <lineage>
        <taxon>Eukaryota</taxon>
        <taxon>Metazoa</taxon>
        <taxon>Spiralia</taxon>
        <taxon>Lophotrochozoa</taxon>
        <taxon>Mollusca</taxon>
        <taxon>Gastropoda</taxon>
        <taxon>Heterobranchia</taxon>
        <taxon>Euthyneura</taxon>
        <taxon>Panpulmonata</taxon>
        <taxon>Sacoglossa</taxon>
        <taxon>Placobranchoidea</taxon>
        <taxon>Plakobranchidae</taxon>
        <taxon>Plakobranchus</taxon>
    </lineage>
</organism>
<keyword evidence="3" id="KW-1185">Reference proteome</keyword>
<gene>
    <name evidence="2" type="ORF">PoB_002790600</name>
</gene>
<sequence>MTSLSAILNKDLPALTTNAVTIPTQQETGQITRHRSTETLMDQDVSKSMRSSRSVPVGRPSSVIRPHNGKWTGILIEQTAK</sequence>
<comment type="caution">
    <text evidence="2">The sequence shown here is derived from an EMBL/GenBank/DDBJ whole genome shotgun (WGS) entry which is preliminary data.</text>
</comment>
<reference evidence="2 3" key="1">
    <citation type="journal article" date="2021" name="Elife">
        <title>Chloroplast acquisition without the gene transfer in kleptoplastic sea slugs, Plakobranchus ocellatus.</title>
        <authorList>
            <person name="Maeda T."/>
            <person name="Takahashi S."/>
            <person name="Yoshida T."/>
            <person name="Shimamura S."/>
            <person name="Takaki Y."/>
            <person name="Nagai Y."/>
            <person name="Toyoda A."/>
            <person name="Suzuki Y."/>
            <person name="Arimoto A."/>
            <person name="Ishii H."/>
            <person name="Satoh N."/>
            <person name="Nishiyama T."/>
            <person name="Hasebe M."/>
            <person name="Maruyama T."/>
            <person name="Minagawa J."/>
            <person name="Obokata J."/>
            <person name="Shigenobu S."/>
        </authorList>
    </citation>
    <scope>NUCLEOTIDE SEQUENCE [LARGE SCALE GENOMIC DNA]</scope>
</reference>
<dbReference type="EMBL" id="BLXT01003294">
    <property type="protein sequence ID" value="GFO01401.1"/>
    <property type="molecule type" value="Genomic_DNA"/>
</dbReference>
<dbReference type="Proteomes" id="UP000735302">
    <property type="component" value="Unassembled WGS sequence"/>
</dbReference>
<accession>A0AAV3ZZQ7</accession>
<feature type="compositionally biased region" description="Low complexity" evidence="1">
    <location>
        <begin position="48"/>
        <end position="66"/>
    </location>
</feature>
<name>A0AAV3ZZQ7_9GAST</name>
<proteinExistence type="predicted"/>
<evidence type="ECO:0000313" key="2">
    <source>
        <dbReference type="EMBL" id="GFO01401.1"/>
    </source>
</evidence>
<protein>
    <submittedName>
        <fullName evidence="2">Uncharacterized protein</fullName>
    </submittedName>
</protein>
<evidence type="ECO:0000313" key="3">
    <source>
        <dbReference type="Proteomes" id="UP000735302"/>
    </source>
</evidence>
<evidence type="ECO:0000256" key="1">
    <source>
        <dbReference type="SAM" id="MobiDB-lite"/>
    </source>
</evidence>